<evidence type="ECO:0000313" key="2">
    <source>
        <dbReference type="Proteomes" id="UP000293846"/>
    </source>
</evidence>
<evidence type="ECO:0000313" key="1">
    <source>
        <dbReference type="EMBL" id="TCJ03561.1"/>
    </source>
</evidence>
<gene>
    <name evidence="1" type="ORF">E0Y62_14175</name>
</gene>
<dbReference type="AlphaFoldDB" id="A0A4R1AY57"/>
<proteinExistence type="predicted"/>
<reference evidence="1 2" key="1">
    <citation type="submission" date="2019-03" db="EMBL/GenBank/DDBJ databases">
        <authorList>
            <person name="Jensen L."/>
            <person name="Storgaard J."/>
            <person name="Sulaj E."/>
            <person name="Schramm A."/>
            <person name="Marshall I.P.G."/>
        </authorList>
    </citation>
    <scope>NUCLEOTIDE SEQUENCE [LARGE SCALE GENOMIC DNA]</scope>
    <source>
        <strain evidence="1 2">2017H2G3</strain>
    </source>
</reference>
<dbReference type="InterPro" id="IPR009057">
    <property type="entry name" value="Homeodomain-like_sf"/>
</dbReference>
<accession>A0A4R1AY57</accession>
<comment type="caution">
    <text evidence="1">The sequence shown here is derived from an EMBL/GenBank/DDBJ whole genome shotgun (WGS) entry which is preliminary data.</text>
</comment>
<sequence>MGTRDHYQEEIKWKVIKLKQKGYTNNPIMDQMGVKNVSQIKTWMKWHREGQIHRFSQPVGN</sequence>
<dbReference type="Proteomes" id="UP000293846">
    <property type="component" value="Unassembled WGS sequence"/>
</dbReference>
<evidence type="ECO:0008006" key="3">
    <source>
        <dbReference type="Google" id="ProtNLM"/>
    </source>
</evidence>
<protein>
    <recommendedName>
        <fullName evidence="3">Transposase</fullName>
    </recommendedName>
</protein>
<dbReference type="EMBL" id="SJTH01000016">
    <property type="protein sequence ID" value="TCJ03561.1"/>
    <property type="molecule type" value="Genomic_DNA"/>
</dbReference>
<dbReference type="SUPFAM" id="SSF46689">
    <property type="entry name" value="Homeodomain-like"/>
    <property type="match status" value="1"/>
</dbReference>
<organism evidence="1 2">
    <name type="scientific">Cytobacillus praedii</name>
    <dbReference type="NCBI Taxonomy" id="1742358"/>
    <lineage>
        <taxon>Bacteria</taxon>
        <taxon>Bacillati</taxon>
        <taxon>Bacillota</taxon>
        <taxon>Bacilli</taxon>
        <taxon>Bacillales</taxon>
        <taxon>Bacillaceae</taxon>
        <taxon>Cytobacillus</taxon>
    </lineage>
</organism>
<name>A0A4R1AY57_9BACI</name>
<keyword evidence="2" id="KW-1185">Reference proteome</keyword>
<dbReference type="RefSeq" id="WP_131237384.1">
    <property type="nucleotide sequence ID" value="NZ_SJTH01000016.1"/>
</dbReference>
<dbReference type="OrthoDB" id="9781005at2"/>